<dbReference type="HOGENOM" id="CLU_015553_1_4_10"/>
<dbReference type="PROSITE" id="PS51257">
    <property type="entry name" value="PROKAR_LIPOPROTEIN"/>
    <property type="match status" value="1"/>
</dbReference>
<dbReference type="CDD" id="cd08977">
    <property type="entry name" value="SusD"/>
    <property type="match status" value="1"/>
</dbReference>
<sequence length="525" mass="59145">MKNIYKFFIGALLLSGISCGEDFIDVQPQSYITEAVYFSNAEELNTALIGCYAGMRAPAKHEWKFTELRSDNTVMNQIATTSVDNLEFLSYDAFFINTIDTNLSEFWFFNYVNIKNTNILLDKMNVNYKDGSIVYSGHSNDATEDDIKDVASQASFLRAYHYFNLVRLFGDVFLVTEPLSPVEATSLTRVDKALVYDLIIADLKNTIANGNTAKYSAATANGKANAWSAKALLAKVYLTLGRKSEALSLLTDVITNSGYGLENTYSNVFSITNELNKEILFTIRYKSGVGNLGSPFTTSFAPATPTRDLSGRPVFVVSNQGDNAPGQELYDTFNMADARRNFILPSRDASIPQKLFYTKYWYSLSVRDDSEFDFPIIRYADVLLMYAEAAGNSDPKSLNYINQVRARAGLTGANALTTADIDTPAKFELAFANERRWEFIAENHRWYDILRYSTTTTTLNAVDIMENHFTIIHPLLYDFYNQNTEDVTLSILLERVDVNSLLLPIPQIELDLDRENDFNQNPGYN</sequence>
<dbReference type="Pfam" id="PF14322">
    <property type="entry name" value="SusD-like_3"/>
    <property type="match status" value="1"/>
</dbReference>
<dbReference type="EMBL" id="CP007202">
    <property type="protein sequence ID" value="AJR04351.1"/>
    <property type="molecule type" value="Genomic_DNA"/>
</dbReference>
<proteinExistence type="inferred from homology"/>
<dbReference type="InterPro" id="IPR033985">
    <property type="entry name" value="SusD-like_N"/>
</dbReference>
<evidence type="ECO:0000256" key="1">
    <source>
        <dbReference type="ARBA" id="ARBA00004442"/>
    </source>
</evidence>
<dbReference type="Pfam" id="PF07980">
    <property type="entry name" value="SusD_RagB"/>
    <property type="match status" value="1"/>
</dbReference>
<evidence type="ECO:0000256" key="3">
    <source>
        <dbReference type="ARBA" id="ARBA00022729"/>
    </source>
</evidence>
<dbReference type="RefSeq" id="WP_044639063.1">
    <property type="nucleotide sequence ID" value="NZ_CP007202.1"/>
</dbReference>
<gene>
    <name evidence="8" type="ORF">AW14_12505</name>
</gene>
<evidence type="ECO:0000259" key="7">
    <source>
        <dbReference type="Pfam" id="PF14322"/>
    </source>
</evidence>
<dbReference type="InterPro" id="IPR011990">
    <property type="entry name" value="TPR-like_helical_dom_sf"/>
</dbReference>
<evidence type="ECO:0000259" key="6">
    <source>
        <dbReference type="Pfam" id="PF07980"/>
    </source>
</evidence>
<evidence type="ECO:0000256" key="2">
    <source>
        <dbReference type="ARBA" id="ARBA00006275"/>
    </source>
</evidence>
<evidence type="ECO:0000313" key="9">
    <source>
        <dbReference type="Proteomes" id="UP000032229"/>
    </source>
</evidence>
<feature type="domain" description="SusD-like N-terminal" evidence="7">
    <location>
        <begin position="22"/>
        <end position="238"/>
    </location>
</feature>
<keyword evidence="4" id="KW-0472">Membrane</keyword>
<keyword evidence="3" id="KW-0732">Signal</keyword>
<evidence type="ECO:0000256" key="5">
    <source>
        <dbReference type="ARBA" id="ARBA00023237"/>
    </source>
</evidence>
<keyword evidence="5" id="KW-0998">Cell outer membrane</keyword>
<dbReference type="InterPro" id="IPR012944">
    <property type="entry name" value="SusD_RagB_dom"/>
</dbReference>
<accession>A0A0C5VZ65</accession>
<keyword evidence="9" id="KW-1185">Reference proteome</keyword>
<reference evidence="8 9" key="1">
    <citation type="submission" date="2014-02" db="EMBL/GenBank/DDBJ databases">
        <authorList>
            <person name="Young C.-C."/>
            <person name="Hameed A."/>
            <person name="Huang H.-C."/>
            <person name="Shahina M."/>
        </authorList>
    </citation>
    <scope>NUCLEOTIDE SEQUENCE [LARGE SCALE GENOMIC DNA]</scope>
    <source>
        <strain evidence="8 9">CC-SAMT-1</strain>
    </source>
</reference>
<dbReference type="KEGG" id="sze:AW14_12505"/>
<comment type="subcellular location">
    <subcellularLocation>
        <location evidence="1">Cell outer membrane</location>
    </subcellularLocation>
</comment>
<name>A0A0C5VZ65_9FLAO</name>
<feature type="domain" description="RagB/SusD" evidence="6">
    <location>
        <begin position="367"/>
        <end position="524"/>
    </location>
</feature>
<dbReference type="Proteomes" id="UP000032229">
    <property type="component" value="Chromosome"/>
</dbReference>
<dbReference type="PATRIC" id="fig|1454006.5.peg.2480"/>
<dbReference type="GO" id="GO:0009279">
    <property type="term" value="C:cell outer membrane"/>
    <property type="evidence" value="ECO:0007669"/>
    <property type="project" value="UniProtKB-SubCell"/>
</dbReference>
<dbReference type="AlphaFoldDB" id="A0A0C5VZ65"/>
<dbReference type="STRING" id="1454006.AW14_12505"/>
<dbReference type="SUPFAM" id="SSF48452">
    <property type="entry name" value="TPR-like"/>
    <property type="match status" value="1"/>
</dbReference>
<evidence type="ECO:0000256" key="4">
    <source>
        <dbReference type="ARBA" id="ARBA00023136"/>
    </source>
</evidence>
<protein>
    <submittedName>
        <fullName evidence="8">Carbohydrate-binding protein SusD</fullName>
    </submittedName>
</protein>
<dbReference type="Gene3D" id="1.25.40.390">
    <property type="match status" value="1"/>
</dbReference>
<evidence type="ECO:0000313" key="8">
    <source>
        <dbReference type="EMBL" id="AJR04351.1"/>
    </source>
</evidence>
<dbReference type="OrthoDB" id="5694214at2"/>
<organism evidence="8 9">
    <name type="scientific">Siansivirga zeaxanthinifaciens CC-SAMT-1</name>
    <dbReference type="NCBI Taxonomy" id="1454006"/>
    <lineage>
        <taxon>Bacteria</taxon>
        <taxon>Pseudomonadati</taxon>
        <taxon>Bacteroidota</taxon>
        <taxon>Flavobacteriia</taxon>
        <taxon>Flavobacteriales</taxon>
        <taxon>Flavobacteriaceae</taxon>
        <taxon>Siansivirga</taxon>
    </lineage>
</organism>
<comment type="similarity">
    <text evidence="2">Belongs to the SusD family.</text>
</comment>